<name>A0A319DLT7_9EURO</name>
<dbReference type="VEuPathDB" id="FungiDB:BO71DRAFT_400732"/>
<organism evidence="1 2">
    <name type="scientific">Aspergillus ellipticus CBS 707.79</name>
    <dbReference type="NCBI Taxonomy" id="1448320"/>
    <lineage>
        <taxon>Eukaryota</taxon>
        <taxon>Fungi</taxon>
        <taxon>Dikarya</taxon>
        <taxon>Ascomycota</taxon>
        <taxon>Pezizomycotina</taxon>
        <taxon>Eurotiomycetes</taxon>
        <taxon>Eurotiomycetidae</taxon>
        <taxon>Eurotiales</taxon>
        <taxon>Aspergillaceae</taxon>
        <taxon>Aspergillus</taxon>
        <taxon>Aspergillus subgen. Circumdati</taxon>
    </lineage>
</organism>
<evidence type="ECO:0000313" key="2">
    <source>
        <dbReference type="Proteomes" id="UP000247810"/>
    </source>
</evidence>
<accession>A0A319DLT7</accession>
<evidence type="ECO:0000313" key="1">
    <source>
        <dbReference type="EMBL" id="PYH92243.1"/>
    </source>
</evidence>
<keyword evidence="2" id="KW-1185">Reference proteome</keyword>
<dbReference type="AlphaFoldDB" id="A0A319DLT7"/>
<proteinExistence type="predicted"/>
<dbReference type="EMBL" id="KZ825922">
    <property type="protein sequence ID" value="PYH92243.1"/>
    <property type="molecule type" value="Genomic_DNA"/>
</dbReference>
<protein>
    <submittedName>
        <fullName evidence="1">Uncharacterized protein</fullName>
    </submittedName>
</protein>
<dbReference type="Proteomes" id="UP000247810">
    <property type="component" value="Unassembled WGS sequence"/>
</dbReference>
<dbReference type="OrthoDB" id="4458295at2759"/>
<sequence length="74" mass="8949">MSADIFTCLLDDIEPDQRPPWPLIVRKTLYMLLEDEEVLSSLLEYREFLKAYDYLPEVCLDHRKKQKRLDRGYN</sequence>
<gene>
    <name evidence="1" type="ORF">BO71DRAFT_400732</name>
</gene>
<reference evidence="1 2" key="1">
    <citation type="submission" date="2018-02" db="EMBL/GenBank/DDBJ databases">
        <title>The genomes of Aspergillus section Nigri reveals drivers in fungal speciation.</title>
        <authorList>
            <consortium name="DOE Joint Genome Institute"/>
            <person name="Vesth T.C."/>
            <person name="Nybo J."/>
            <person name="Theobald S."/>
            <person name="Brandl J."/>
            <person name="Frisvad J.C."/>
            <person name="Nielsen K.F."/>
            <person name="Lyhne E.K."/>
            <person name="Kogle M.E."/>
            <person name="Kuo A."/>
            <person name="Riley R."/>
            <person name="Clum A."/>
            <person name="Nolan M."/>
            <person name="Lipzen A."/>
            <person name="Salamov A."/>
            <person name="Henrissat B."/>
            <person name="Wiebenga A."/>
            <person name="De vries R.P."/>
            <person name="Grigoriev I.V."/>
            <person name="Mortensen U.H."/>
            <person name="Andersen M.R."/>
            <person name="Baker S.E."/>
        </authorList>
    </citation>
    <scope>NUCLEOTIDE SEQUENCE [LARGE SCALE GENOMIC DNA]</scope>
    <source>
        <strain evidence="1 2">CBS 707.79</strain>
    </source>
</reference>
<feature type="non-terminal residue" evidence="1">
    <location>
        <position position="74"/>
    </location>
</feature>